<evidence type="ECO:0000256" key="1">
    <source>
        <dbReference type="ARBA" id="ARBA00001946"/>
    </source>
</evidence>
<evidence type="ECO:0000256" key="6">
    <source>
        <dbReference type="ARBA" id="ARBA00022801"/>
    </source>
</evidence>
<protein>
    <recommendedName>
        <fullName evidence="9">CRISPR-associated endoribonuclease Cas2</fullName>
        <ecNumber evidence="9">3.1.-.-</ecNumber>
    </recommendedName>
</protein>
<proteinExistence type="inferred from homology"/>
<comment type="subunit">
    <text evidence="9">Homodimer, forms a heterotetramer with a Cas1 homodimer.</text>
</comment>
<evidence type="ECO:0000256" key="8">
    <source>
        <dbReference type="ARBA" id="ARBA00023118"/>
    </source>
</evidence>
<evidence type="ECO:0000313" key="11">
    <source>
        <dbReference type="EMBL" id="NSE58698.1"/>
    </source>
</evidence>
<dbReference type="Proteomes" id="UP000724058">
    <property type="component" value="Unassembled WGS sequence"/>
</dbReference>
<keyword evidence="6 9" id="KW-0378">Hydrolase</keyword>
<sequence length="98" mass="11592">MKSKKQLNYNYAFLFYDVGEKRVQKVFKVCKKYLTHFQKSVFRGEMTPSKFIELRRELNKVINKDEDFVCIIKLMNDNVFGEEILGNGEKDTGETLII</sequence>
<organism evidence="10 12">
    <name type="scientific">Dorea longicatena</name>
    <dbReference type="NCBI Taxonomy" id="88431"/>
    <lineage>
        <taxon>Bacteria</taxon>
        <taxon>Bacillati</taxon>
        <taxon>Bacillota</taxon>
        <taxon>Clostridia</taxon>
        <taxon>Lachnospirales</taxon>
        <taxon>Lachnospiraceae</taxon>
        <taxon>Dorea</taxon>
    </lineage>
</organism>
<dbReference type="Proteomes" id="UP000446719">
    <property type="component" value="Unassembled WGS sequence"/>
</dbReference>
<dbReference type="GO" id="GO:0043571">
    <property type="term" value="P:maintenance of CRISPR repeat elements"/>
    <property type="evidence" value="ECO:0007669"/>
    <property type="project" value="UniProtKB-UniRule"/>
</dbReference>
<comment type="similarity">
    <text evidence="2 9">Belongs to the CRISPR-associated endoribonuclease Cas2 protein family.</text>
</comment>
<comment type="caution">
    <text evidence="10">The sequence shown here is derived from an EMBL/GenBank/DDBJ whole genome shotgun (WGS) entry which is preliminary data.</text>
</comment>
<dbReference type="RefSeq" id="WP_161159349.1">
    <property type="nucleotide sequence ID" value="NZ_AP031429.1"/>
</dbReference>
<dbReference type="GO" id="GO:0016787">
    <property type="term" value="F:hydrolase activity"/>
    <property type="evidence" value="ECO:0007669"/>
    <property type="project" value="UniProtKB-KW"/>
</dbReference>
<evidence type="ECO:0000256" key="3">
    <source>
        <dbReference type="ARBA" id="ARBA00022722"/>
    </source>
</evidence>
<dbReference type="AlphaFoldDB" id="A0A845KN98"/>
<dbReference type="NCBIfam" id="TIGR01573">
    <property type="entry name" value="cas2"/>
    <property type="match status" value="1"/>
</dbReference>
<dbReference type="HAMAP" id="MF_01471">
    <property type="entry name" value="Cas2"/>
    <property type="match status" value="1"/>
</dbReference>
<evidence type="ECO:0000256" key="5">
    <source>
        <dbReference type="ARBA" id="ARBA00022759"/>
    </source>
</evidence>
<evidence type="ECO:0000313" key="12">
    <source>
        <dbReference type="Proteomes" id="UP000446719"/>
    </source>
</evidence>
<dbReference type="GO" id="GO:0051607">
    <property type="term" value="P:defense response to virus"/>
    <property type="evidence" value="ECO:0007669"/>
    <property type="project" value="UniProtKB-UniRule"/>
</dbReference>
<keyword evidence="7 9" id="KW-0460">Magnesium</keyword>
<evidence type="ECO:0000256" key="4">
    <source>
        <dbReference type="ARBA" id="ARBA00022723"/>
    </source>
</evidence>
<keyword evidence="5 9" id="KW-0255">Endonuclease</keyword>
<dbReference type="EC" id="3.1.-.-" evidence="9"/>
<dbReference type="EMBL" id="WWSB01000011">
    <property type="protein sequence ID" value="MZK18357.1"/>
    <property type="molecule type" value="Genomic_DNA"/>
</dbReference>
<dbReference type="GO" id="GO:0046872">
    <property type="term" value="F:metal ion binding"/>
    <property type="evidence" value="ECO:0007669"/>
    <property type="project" value="UniProtKB-UniRule"/>
</dbReference>
<evidence type="ECO:0000256" key="9">
    <source>
        <dbReference type="HAMAP-Rule" id="MF_01471"/>
    </source>
</evidence>
<dbReference type="PANTHER" id="PTHR34405">
    <property type="entry name" value="CRISPR-ASSOCIATED ENDORIBONUCLEASE CAS2"/>
    <property type="match status" value="1"/>
</dbReference>
<comment type="cofactor">
    <cofactor evidence="1 9">
        <name>Mg(2+)</name>
        <dbReference type="ChEBI" id="CHEBI:18420"/>
    </cofactor>
</comment>
<dbReference type="PANTHER" id="PTHR34405:SF1">
    <property type="entry name" value="CRISPR-ASSOCIATED ENDORIBONUCLEASE CAS2"/>
    <property type="match status" value="1"/>
</dbReference>
<dbReference type="Pfam" id="PF09827">
    <property type="entry name" value="CRISPR_Cas2"/>
    <property type="match status" value="1"/>
</dbReference>
<accession>A0A845KN98</accession>
<reference evidence="11" key="3">
    <citation type="submission" date="2020-02" db="EMBL/GenBank/DDBJ databases">
        <authorList>
            <person name="Littmann E."/>
            <person name="Sorbara M."/>
        </authorList>
    </citation>
    <scope>NUCLEOTIDE SEQUENCE</scope>
    <source>
        <strain evidence="11">MSK.10.16</strain>
    </source>
</reference>
<gene>
    <name evidence="9 10" type="primary">cas2</name>
    <name evidence="11" type="ORF">G4332_11420</name>
    <name evidence="10" type="ORF">GT565_09565</name>
</gene>
<evidence type="ECO:0000256" key="2">
    <source>
        <dbReference type="ARBA" id="ARBA00009959"/>
    </source>
</evidence>
<evidence type="ECO:0000256" key="7">
    <source>
        <dbReference type="ARBA" id="ARBA00022842"/>
    </source>
</evidence>
<dbReference type="InterPro" id="IPR019199">
    <property type="entry name" value="Virulence_VapD/CRISPR_Cas2"/>
</dbReference>
<dbReference type="CDD" id="cd09725">
    <property type="entry name" value="Cas2_I_II_III"/>
    <property type="match status" value="1"/>
</dbReference>
<comment type="function">
    <text evidence="9">CRISPR (clustered regularly interspaced short palindromic repeat), is an adaptive immune system that provides protection against mobile genetic elements (viruses, transposable elements and conjugative plasmids). CRISPR clusters contain sequences complementary to antecedent mobile elements and target invading nucleic acids. CRISPR clusters are transcribed and processed into CRISPR RNA (crRNA). Functions as a ssRNA-specific endoribonuclease. Involved in the integration of spacer DNA into the CRISPR cassette.</text>
</comment>
<name>A0A845KN98_9FIRM</name>
<dbReference type="EMBL" id="JAAIOD010000015">
    <property type="protein sequence ID" value="NSE58698.1"/>
    <property type="molecule type" value="Genomic_DNA"/>
</dbReference>
<keyword evidence="4 9" id="KW-0479">Metal-binding</keyword>
<dbReference type="Gene3D" id="3.30.70.240">
    <property type="match status" value="1"/>
</dbReference>
<feature type="binding site" evidence="9">
    <location>
        <position position="17"/>
    </location>
    <ligand>
        <name>Mg(2+)</name>
        <dbReference type="ChEBI" id="CHEBI:18420"/>
        <note>catalytic</note>
    </ligand>
</feature>
<dbReference type="GO" id="GO:0004521">
    <property type="term" value="F:RNA endonuclease activity"/>
    <property type="evidence" value="ECO:0007669"/>
    <property type="project" value="InterPro"/>
</dbReference>
<evidence type="ECO:0000313" key="10">
    <source>
        <dbReference type="EMBL" id="MZK18357.1"/>
    </source>
</evidence>
<reference evidence="11" key="2">
    <citation type="journal article" date="2020" name="Cell Host Microbe">
        <title>Functional and Genomic Variation between Human-Derived Isolates of Lachnospiraceae Reveals Inter- and Intra-Species Diversity.</title>
        <authorList>
            <person name="Sorbara M.T."/>
            <person name="Littmann E.R."/>
            <person name="Fontana E."/>
            <person name="Moody T.U."/>
            <person name="Kohout C.E."/>
            <person name="Gjonbalaj M."/>
            <person name="Eaton V."/>
            <person name="Seok R."/>
            <person name="Leiner I.M."/>
            <person name="Pamer E.G."/>
        </authorList>
    </citation>
    <scope>NUCLEOTIDE SEQUENCE</scope>
    <source>
        <strain evidence="11">MSK.10.16</strain>
    </source>
</reference>
<keyword evidence="8 9" id="KW-0051">Antiviral defense</keyword>
<keyword evidence="3 9" id="KW-0540">Nuclease</keyword>
<reference evidence="10 12" key="1">
    <citation type="journal article" date="2019" name="Nat. Med.">
        <title>A library of human gut bacterial isolates paired with longitudinal multiomics data enables mechanistic microbiome research.</title>
        <authorList>
            <person name="Poyet M."/>
            <person name="Groussin M."/>
            <person name="Gibbons S.M."/>
            <person name="Avila-Pacheco J."/>
            <person name="Jiang X."/>
            <person name="Kearney S.M."/>
            <person name="Perrotta A.R."/>
            <person name="Berdy B."/>
            <person name="Zhao S."/>
            <person name="Lieberman T.D."/>
            <person name="Swanson P.K."/>
            <person name="Smith M."/>
            <person name="Roesemann S."/>
            <person name="Alexander J.E."/>
            <person name="Rich S.A."/>
            <person name="Livny J."/>
            <person name="Vlamakis H."/>
            <person name="Clish C."/>
            <person name="Bullock K."/>
            <person name="Deik A."/>
            <person name="Scott J."/>
            <person name="Pierce K.A."/>
            <person name="Xavier R.J."/>
            <person name="Alm E.J."/>
        </authorList>
    </citation>
    <scope>NUCLEOTIDE SEQUENCE [LARGE SCALE GENOMIC DNA]</scope>
    <source>
        <strain evidence="10 12">BIOML-A7</strain>
    </source>
</reference>
<dbReference type="SUPFAM" id="SSF143430">
    <property type="entry name" value="TTP0101/SSO1404-like"/>
    <property type="match status" value="1"/>
</dbReference>
<dbReference type="InterPro" id="IPR021127">
    <property type="entry name" value="CRISPR_associated_Cas2"/>
</dbReference>